<dbReference type="NCBIfam" id="TIGR03383">
    <property type="entry name" value="urate_oxi"/>
    <property type="match status" value="1"/>
</dbReference>
<feature type="binding site" evidence="7">
    <location>
        <position position="78"/>
    </location>
    <ligand>
        <name>urate</name>
        <dbReference type="ChEBI" id="CHEBI:17775"/>
    </ligand>
</feature>
<comment type="catalytic activity">
    <reaction evidence="5 8">
        <text>urate + O2 + H2O = 5-hydroxyisourate + H2O2</text>
        <dbReference type="Rhea" id="RHEA:21368"/>
        <dbReference type="ChEBI" id="CHEBI:15377"/>
        <dbReference type="ChEBI" id="CHEBI:15379"/>
        <dbReference type="ChEBI" id="CHEBI:16240"/>
        <dbReference type="ChEBI" id="CHEBI:17775"/>
        <dbReference type="ChEBI" id="CHEBI:18072"/>
        <dbReference type="EC" id="1.7.3.3"/>
    </reaction>
</comment>
<evidence type="ECO:0000313" key="11">
    <source>
        <dbReference type="Proteomes" id="UP000775129"/>
    </source>
</evidence>
<comment type="caution">
    <text evidence="10">The sequence shown here is derived from an EMBL/GenBank/DDBJ whole genome shotgun (WGS) entry which is preliminary data.</text>
</comment>
<sequence>MTDILEKPTTPSSDSANPPDDVDIVLGPTQYGKAETHVVRINRDTQRHEIRDVIVTSQLRGDLEAMHREGDNAHCVATDTQKNTVFGFAQTEGVESPEQLLLALSDHFTSEFEWIHGGRWAAEEHAWERIDDHDHCFVESKQEKRTAVVVTDGEKRTVISGFHDLTVLKSTESGFEGYPKDRFTTLQETQDRIMSTDIATRWRYNTTDVDFDEIYRSVKAIILSKFTDHYSRALQETLHHMGKAVLAAHPEIDEIKFSCPNKHHFVYDLSFAGIENNLETHYAADRPFGLIEATLQRKGAPTAEDAWMGISGFC</sequence>
<feature type="binding site" evidence="7">
    <location>
        <position position="78"/>
    </location>
    <ligand>
        <name>O2</name>
        <dbReference type="ChEBI" id="CHEBI:15379"/>
    </ligand>
</feature>
<comment type="pathway">
    <text evidence="1 5">Purine metabolism; urate degradation; (S)-allantoin from urate: step 1/3.</text>
</comment>
<dbReference type="Gene3D" id="3.10.270.10">
    <property type="entry name" value="Urate Oxidase"/>
    <property type="match status" value="1"/>
</dbReference>
<evidence type="ECO:0000256" key="2">
    <source>
        <dbReference type="ARBA" id="ARBA00009760"/>
    </source>
</evidence>
<dbReference type="EC" id="1.7.3.3" evidence="5 8"/>
<evidence type="ECO:0000256" key="4">
    <source>
        <dbReference type="ARBA" id="ARBA00023002"/>
    </source>
</evidence>
<accession>A0A921KQ05</accession>
<dbReference type="AlphaFoldDB" id="A0A921KQ05"/>
<dbReference type="PANTHER" id="PTHR42874">
    <property type="entry name" value="URICASE"/>
    <property type="match status" value="1"/>
</dbReference>
<feature type="active site" description="Charge relay system" evidence="6">
    <location>
        <position position="78"/>
    </location>
</feature>
<feature type="region of interest" description="Disordered" evidence="9">
    <location>
        <begin position="1"/>
        <end position="22"/>
    </location>
</feature>
<dbReference type="PROSITE" id="PS00366">
    <property type="entry name" value="URICASE"/>
    <property type="match status" value="1"/>
</dbReference>
<feature type="binding site" evidence="7">
    <location>
        <position position="192"/>
    </location>
    <ligand>
        <name>urate</name>
        <dbReference type="ChEBI" id="CHEBI:17775"/>
    </ligand>
</feature>
<reference evidence="10" key="1">
    <citation type="journal article" date="2021" name="PeerJ">
        <title>Extensive microbial diversity within the chicken gut microbiome revealed by metagenomics and culture.</title>
        <authorList>
            <person name="Gilroy R."/>
            <person name="Ravi A."/>
            <person name="Getino M."/>
            <person name="Pursley I."/>
            <person name="Horton D.L."/>
            <person name="Alikhan N.F."/>
            <person name="Baker D."/>
            <person name="Gharbi K."/>
            <person name="Hall N."/>
            <person name="Watson M."/>
            <person name="Adriaenssens E.M."/>
            <person name="Foster-Nyarko E."/>
            <person name="Jarju S."/>
            <person name="Secka A."/>
            <person name="Antonio M."/>
            <person name="Oren A."/>
            <person name="Chaudhuri R.R."/>
            <person name="La Ragione R."/>
            <person name="Hildebrand F."/>
            <person name="Pallen M.J."/>
        </authorList>
    </citation>
    <scope>NUCLEOTIDE SEQUENCE</scope>
    <source>
        <strain evidence="10">1647</strain>
    </source>
</reference>
<gene>
    <name evidence="10" type="primary">pucL</name>
    <name evidence="10" type="ORF">K8W24_04560</name>
</gene>
<feature type="active site" description="Charge relay system" evidence="6">
    <location>
        <position position="33"/>
    </location>
</feature>
<reference evidence="10" key="2">
    <citation type="submission" date="2021-09" db="EMBL/GenBank/DDBJ databases">
        <authorList>
            <person name="Gilroy R."/>
        </authorList>
    </citation>
    <scope>NUCLEOTIDE SEQUENCE</scope>
    <source>
        <strain evidence="10">1647</strain>
    </source>
</reference>
<feature type="binding site" evidence="7">
    <location>
        <position position="79"/>
    </location>
    <ligand>
        <name>urate</name>
        <dbReference type="ChEBI" id="CHEBI:17775"/>
    </ligand>
</feature>
<evidence type="ECO:0000256" key="7">
    <source>
        <dbReference type="PIRSR" id="PIRSR000241-2"/>
    </source>
</evidence>
<evidence type="ECO:0000256" key="8">
    <source>
        <dbReference type="RuleBase" id="RU004455"/>
    </source>
</evidence>
<keyword evidence="3 5" id="KW-0659">Purine metabolism</keyword>
<feature type="binding site" evidence="7">
    <location>
        <position position="235"/>
    </location>
    <ligand>
        <name>5-hydroxyisourate</name>
        <dbReference type="ChEBI" id="CHEBI:18072"/>
    </ligand>
</feature>
<feature type="binding site" evidence="7">
    <location>
        <position position="261"/>
    </location>
    <ligand>
        <name>urate</name>
        <dbReference type="ChEBI" id="CHEBI:17775"/>
    </ligand>
</feature>
<feature type="active site" description="Charge relay system" evidence="6">
    <location>
        <position position="263"/>
    </location>
</feature>
<dbReference type="GO" id="GO:0004846">
    <property type="term" value="F:urate oxidase activity"/>
    <property type="evidence" value="ECO:0007669"/>
    <property type="project" value="UniProtKB-EC"/>
</dbReference>
<feature type="binding site" evidence="7">
    <location>
        <position position="78"/>
    </location>
    <ligand>
        <name>5-hydroxyisourate</name>
        <dbReference type="ChEBI" id="CHEBI:18072"/>
    </ligand>
</feature>
<feature type="binding site" evidence="7">
    <location>
        <position position="175"/>
    </location>
    <ligand>
        <name>urate</name>
        <dbReference type="ChEBI" id="CHEBI:17775"/>
    </ligand>
</feature>
<evidence type="ECO:0000256" key="3">
    <source>
        <dbReference type="ARBA" id="ARBA00022631"/>
    </source>
</evidence>
<evidence type="ECO:0000313" key="10">
    <source>
        <dbReference type="EMBL" id="HJF49058.1"/>
    </source>
</evidence>
<dbReference type="PIRSF" id="PIRSF000241">
    <property type="entry name" value="Urate_oxidase"/>
    <property type="match status" value="1"/>
</dbReference>
<evidence type="ECO:0000256" key="1">
    <source>
        <dbReference type="ARBA" id="ARBA00004831"/>
    </source>
</evidence>
<dbReference type="PRINTS" id="PR00093">
    <property type="entry name" value="URICASE"/>
</dbReference>
<dbReference type="InterPro" id="IPR002042">
    <property type="entry name" value="Uricase"/>
</dbReference>
<organism evidence="10 11">
    <name type="scientific">Brachybacterium paraconglomeratum</name>
    <dbReference type="NCBI Taxonomy" id="173362"/>
    <lineage>
        <taxon>Bacteria</taxon>
        <taxon>Bacillati</taxon>
        <taxon>Actinomycetota</taxon>
        <taxon>Actinomycetes</taxon>
        <taxon>Micrococcales</taxon>
        <taxon>Dermabacteraceae</taxon>
        <taxon>Brachybacterium</taxon>
    </lineage>
</organism>
<dbReference type="PANTHER" id="PTHR42874:SF1">
    <property type="entry name" value="URICASE"/>
    <property type="match status" value="1"/>
</dbReference>
<dbReference type="GO" id="GO:0006144">
    <property type="term" value="P:purine nucleobase metabolic process"/>
    <property type="evidence" value="ECO:0007669"/>
    <property type="project" value="UniProtKB-KW"/>
</dbReference>
<feature type="binding site" evidence="7">
    <location>
        <position position="261"/>
    </location>
    <ligand>
        <name>O2</name>
        <dbReference type="ChEBI" id="CHEBI:15379"/>
    </ligand>
</feature>
<feature type="binding site" evidence="7">
    <location>
        <position position="235"/>
    </location>
    <ligand>
        <name>urate</name>
        <dbReference type="ChEBI" id="CHEBI:17775"/>
    </ligand>
</feature>
<feature type="binding site" evidence="7">
    <location>
        <position position="192"/>
    </location>
    <ligand>
        <name>5-hydroxyisourate</name>
        <dbReference type="ChEBI" id="CHEBI:18072"/>
    </ligand>
</feature>
<name>A0A921KQ05_9MICO</name>
<feature type="binding site" evidence="7">
    <location>
        <position position="79"/>
    </location>
    <ligand>
        <name>5-hydroxyisourate</name>
        <dbReference type="ChEBI" id="CHEBI:18072"/>
    </ligand>
</feature>
<feature type="binding site" evidence="7">
    <location>
        <position position="175"/>
    </location>
    <ligand>
        <name>5-hydroxyisourate</name>
        <dbReference type="ChEBI" id="CHEBI:18072"/>
    </ligand>
</feature>
<comment type="function">
    <text evidence="5 8">Catalyzes the oxidation of uric acid to 5-hydroxyisourate, which is further processed to form (S)-allantoin.</text>
</comment>
<proteinExistence type="inferred from homology"/>
<evidence type="ECO:0000256" key="9">
    <source>
        <dbReference type="SAM" id="MobiDB-lite"/>
    </source>
</evidence>
<dbReference type="Proteomes" id="UP000775129">
    <property type="component" value="Unassembled WGS sequence"/>
</dbReference>
<dbReference type="Pfam" id="PF01014">
    <property type="entry name" value="Uricase"/>
    <property type="match status" value="2"/>
</dbReference>
<dbReference type="EMBL" id="DYWO01000140">
    <property type="protein sequence ID" value="HJF49058.1"/>
    <property type="molecule type" value="Genomic_DNA"/>
</dbReference>
<dbReference type="InterPro" id="IPR019842">
    <property type="entry name" value="Uricase_CS"/>
</dbReference>
<feature type="binding site" evidence="7">
    <location>
        <position position="261"/>
    </location>
    <ligand>
        <name>5-hydroxyisourate</name>
        <dbReference type="ChEBI" id="CHEBI:18072"/>
    </ligand>
</feature>
<comment type="similarity">
    <text evidence="2 5 8">Belongs to the uricase family.</text>
</comment>
<evidence type="ECO:0000256" key="5">
    <source>
        <dbReference type="PIRNR" id="PIRNR000241"/>
    </source>
</evidence>
<keyword evidence="4 5" id="KW-0560">Oxidoreductase</keyword>
<dbReference type="SUPFAM" id="SSF55620">
    <property type="entry name" value="Tetrahydrobiopterin biosynthesis enzymes-like"/>
    <property type="match status" value="2"/>
</dbReference>
<evidence type="ECO:0000256" key="6">
    <source>
        <dbReference type="PIRSR" id="PIRSR000241-1"/>
    </source>
</evidence>
<protein>
    <recommendedName>
        <fullName evidence="5 8">Uricase</fullName>
        <ecNumber evidence="5 8">1.7.3.3</ecNumber>
    </recommendedName>
    <alternativeName>
        <fullName evidence="5">Urate oxidase</fullName>
    </alternativeName>
</protein>